<gene>
    <name evidence="2" type="ORF">ACN38_g12012</name>
    <name evidence="1" type="ORF">ACN38_g13227</name>
</gene>
<keyword evidence="3" id="KW-1185">Reference proteome</keyword>
<protein>
    <submittedName>
        <fullName evidence="2">Uncharacterized protein</fullName>
    </submittedName>
</protein>
<reference evidence="2 3" key="1">
    <citation type="submission" date="2015-08" db="EMBL/GenBank/DDBJ databases">
        <title>Genome sequencing of Penicillium nordicum.</title>
        <authorList>
            <person name="Nguyen H.D."/>
            <person name="Seifert K.A."/>
        </authorList>
    </citation>
    <scope>NUCLEOTIDE SEQUENCE [LARGE SCALE GENOMIC DNA]</scope>
    <source>
        <strain evidence="2 3">DAOMC 185683</strain>
    </source>
</reference>
<accession>A0A0N0RXH8</accession>
<evidence type="ECO:0000313" key="1">
    <source>
        <dbReference type="EMBL" id="KOS36087.1"/>
    </source>
</evidence>
<dbReference type="Proteomes" id="UP000037696">
    <property type="component" value="Unassembled WGS sequence"/>
</dbReference>
<dbReference type="EMBL" id="LHQQ01000342">
    <property type="protein sequence ID" value="KOS37203.1"/>
    <property type="molecule type" value="Genomic_DNA"/>
</dbReference>
<comment type="caution">
    <text evidence="2">The sequence shown here is derived from an EMBL/GenBank/DDBJ whole genome shotgun (WGS) entry which is preliminary data.</text>
</comment>
<name>A0A0N0RXH8_9EURO</name>
<feature type="non-terminal residue" evidence="2">
    <location>
        <position position="1"/>
    </location>
</feature>
<evidence type="ECO:0000313" key="3">
    <source>
        <dbReference type="Proteomes" id="UP000037696"/>
    </source>
</evidence>
<dbReference type="EMBL" id="LHQQ01000884">
    <property type="protein sequence ID" value="KOS36087.1"/>
    <property type="molecule type" value="Genomic_DNA"/>
</dbReference>
<proteinExistence type="predicted"/>
<sequence length="12" mass="1342">GYINPCIISFTN</sequence>
<organism evidence="2 3">
    <name type="scientific">Penicillium nordicum</name>
    <dbReference type="NCBI Taxonomy" id="229535"/>
    <lineage>
        <taxon>Eukaryota</taxon>
        <taxon>Fungi</taxon>
        <taxon>Dikarya</taxon>
        <taxon>Ascomycota</taxon>
        <taxon>Pezizomycotina</taxon>
        <taxon>Eurotiomycetes</taxon>
        <taxon>Eurotiomycetidae</taxon>
        <taxon>Eurotiales</taxon>
        <taxon>Aspergillaceae</taxon>
        <taxon>Penicillium</taxon>
    </lineage>
</organism>
<evidence type="ECO:0000313" key="2">
    <source>
        <dbReference type="EMBL" id="KOS37203.1"/>
    </source>
</evidence>